<evidence type="ECO:0000256" key="8">
    <source>
        <dbReference type="ARBA" id="ARBA00022833"/>
    </source>
</evidence>
<gene>
    <name evidence="11" type="primary">argE</name>
    <name evidence="11" type="ORF">IG616_05340</name>
</gene>
<dbReference type="Gene3D" id="3.40.630.10">
    <property type="entry name" value="Zn peptidases"/>
    <property type="match status" value="1"/>
</dbReference>
<dbReference type="GO" id="GO:0008777">
    <property type="term" value="F:acetylornithine deacetylase activity"/>
    <property type="evidence" value="ECO:0007669"/>
    <property type="project" value="UniProtKB-EC"/>
</dbReference>
<name>A0ABR9CJD9_9HYPH</name>
<dbReference type="PROSITE" id="PS00759">
    <property type="entry name" value="ARGE_DAPE_CPG2_2"/>
    <property type="match status" value="1"/>
</dbReference>
<keyword evidence="3" id="KW-0963">Cytoplasm</keyword>
<reference evidence="12" key="1">
    <citation type="submission" date="2020-09" db="EMBL/GenBank/DDBJ databases">
        <title>The genome sequence of strain Labrenzia suaedae 4C16A.</title>
        <authorList>
            <person name="Liu Y."/>
        </authorList>
    </citation>
    <scope>NUCLEOTIDE SEQUENCE [LARGE SCALE GENOMIC DNA]</scope>
    <source>
        <strain evidence="12">4C16A</strain>
    </source>
</reference>
<keyword evidence="12" id="KW-1185">Reference proteome</keyword>
<dbReference type="PANTHER" id="PTHR43808">
    <property type="entry name" value="ACETYLORNITHINE DEACETYLASE"/>
    <property type="match status" value="1"/>
</dbReference>
<evidence type="ECO:0000313" key="12">
    <source>
        <dbReference type="Proteomes" id="UP000632063"/>
    </source>
</evidence>
<accession>A0ABR9CJD9</accession>
<dbReference type="Proteomes" id="UP000632063">
    <property type="component" value="Unassembled WGS sequence"/>
</dbReference>
<dbReference type="SUPFAM" id="SSF55031">
    <property type="entry name" value="Bacterial exopeptidase dimerisation domain"/>
    <property type="match status" value="1"/>
</dbReference>
<dbReference type="NCBIfam" id="NF005710">
    <property type="entry name" value="PRK07522.1"/>
    <property type="match status" value="1"/>
</dbReference>
<dbReference type="NCBIfam" id="TIGR01892">
    <property type="entry name" value="AcOrn-deacetyl"/>
    <property type="match status" value="1"/>
</dbReference>
<evidence type="ECO:0000313" key="11">
    <source>
        <dbReference type="EMBL" id="MBD8890959.1"/>
    </source>
</evidence>
<dbReference type="EMBL" id="JACYXI010000002">
    <property type="protein sequence ID" value="MBD8890959.1"/>
    <property type="molecule type" value="Genomic_DNA"/>
</dbReference>
<dbReference type="InterPro" id="IPR036264">
    <property type="entry name" value="Bact_exopeptidase_dim_dom"/>
</dbReference>
<protein>
    <submittedName>
        <fullName evidence="11">Acetylornithine deacetylase</fullName>
        <ecNumber evidence="11">3.5.1.16</ecNumber>
    </submittedName>
</protein>
<feature type="domain" description="Peptidase M20 dimerisation" evidence="10">
    <location>
        <begin position="174"/>
        <end position="283"/>
    </location>
</feature>
<reference evidence="11 12" key="2">
    <citation type="journal article" date="2021" name="Int. J. Syst. Evol. Microbiol.">
        <title>Roseibium litorale sp. nov., isolated from a tidal flat sediment and proposal for the reclassification of Labrenzia polysiphoniae as Roseibium polysiphoniae comb. nov.</title>
        <authorList>
            <person name="Liu Y."/>
            <person name="Pei T."/>
            <person name="Du J."/>
            <person name="Chao M."/>
            <person name="Deng M.R."/>
            <person name="Zhu H."/>
        </authorList>
    </citation>
    <scope>NUCLEOTIDE SEQUENCE [LARGE SCALE GENOMIC DNA]</scope>
    <source>
        <strain evidence="11 12">4C16A</strain>
    </source>
</reference>
<evidence type="ECO:0000256" key="7">
    <source>
        <dbReference type="ARBA" id="ARBA00022801"/>
    </source>
</evidence>
<dbReference type="Gene3D" id="3.30.70.360">
    <property type="match status" value="1"/>
</dbReference>
<dbReference type="InterPro" id="IPR050072">
    <property type="entry name" value="Peptidase_M20A"/>
</dbReference>
<sequence>MTAVSSVEEILTTLVGFDCLPGRPNGEIAGYVQGYLATQGVDCAVLPGPEGGRVNLFATIGPKDVPGYILSGHMDVVPVEGQVWTSDPFRLTDQAGRLTGRGATDMKGFLACVLAAVPLFKAANLKRPVHIAFSYDEEIGCRGVPHLIARLPELCALPTGCIVGEPSDMRPVLSHKGKQAVEITFTGKAAHSSQPALGENALYPAAELLLFVRDLSAKMEAEGPFDARFSPPSSTVVAGIVSGGSAVNIIPDLCRLAFEVRSVPGAAPQDVSAKVLAKLDALLAAAKTEGRALSASWQELASYPALAPTREAGFVALMERLSGGEAIQSVSYGTEAGLFQAAGVPSIICGPGSISRAHRPDEYILREELAACMAMLERLAGELAG</sequence>
<dbReference type="InterPro" id="IPR011650">
    <property type="entry name" value="Peptidase_M20_dimer"/>
</dbReference>
<comment type="caution">
    <text evidence="11">The sequence shown here is derived from an EMBL/GenBank/DDBJ whole genome shotgun (WGS) entry which is preliminary data.</text>
</comment>
<evidence type="ECO:0000256" key="1">
    <source>
        <dbReference type="ARBA" id="ARBA00001947"/>
    </source>
</evidence>
<dbReference type="InterPro" id="IPR002933">
    <property type="entry name" value="Peptidase_M20"/>
</dbReference>
<dbReference type="Pfam" id="PF01546">
    <property type="entry name" value="Peptidase_M20"/>
    <property type="match status" value="1"/>
</dbReference>
<comment type="similarity">
    <text evidence="2">Belongs to the peptidase M20A family. ArgE subfamily.</text>
</comment>
<evidence type="ECO:0000256" key="2">
    <source>
        <dbReference type="ARBA" id="ARBA00005691"/>
    </source>
</evidence>
<keyword evidence="5" id="KW-0028">Amino-acid biosynthesis</keyword>
<evidence type="ECO:0000256" key="5">
    <source>
        <dbReference type="ARBA" id="ARBA00022605"/>
    </source>
</evidence>
<dbReference type="CDD" id="cd03894">
    <property type="entry name" value="M20_ArgE"/>
    <property type="match status" value="1"/>
</dbReference>
<dbReference type="RefSeq" id="WP_192147094.1">
    <property type="nucleotide sequence ID" value="NZ_JACYXI010000002.1"/>
</dbReference>
<evidence type="ECO:0000256" key="6">
    <source>
        <dbReference type="ARBA" id="ARBA00022723"/>
    </source>
</evidence>
<keyword evidence="4" id="KW-0055">Arginine biosynthesis</keyword>
<comment type="cofactor">
    <cofactor evidence="1">
        <name>Zn(2+)</name>
        <dbReference type="ChEBI" id="CHEBI:29105"/>
    </cofactor>
</comment>
<keyword evidence="9" id="KW-0170">Cobalt</keyword>
<organism evidence="11 12">
    <name type="scientific">Roseibium litorale</name>
    <dbReference type="NCBI Taxonomy" id="2803841"/>
    <lineage>
        <taxon>Bacteria</taxon>
        <taxon>Pseudomonadati</taxon>
        <taxon>Pseudomonadota</taxon>
        <taxon>Alphaproteobacteria</taxon>
        <taxon>Hyphomicrobiales</taxon>
        <taxon>Stappiaceae</taxon>
        <taxon>Roseibium</taxon>
    </lineage>
</organism>
<proteinExistence type="inferred from homology"/>
<dbReference type="Pfam" id="PF07687">
    <property type="entry name" value="M20_dimer"/>
    <property type="match status" value="1"/>
</dbReference>
<evidence type="ECO:0000259" key="10">
    <source>
        <dbReference type="Pfam" id="PF07687"/>
    </source>
</evidence>
<evidence type="ECO:0000256" key="3">
    <source>
        <dbReference type="ARBA" id="ARBA00022490"/>
    </source>
</evidence>
<dbReference type="InterPro" id="IPR010169">
    <property type="entry name" value="AcOrn-deacetyl"/>
</dbReference>
<keyword evidence="7 11" id="KW-0378">Hydrolase</keyword>
<evidence type="ECO:0000256" key="4">
    <source>
        <dbReference type="ARBA" id="ARBA00022571"/>
    </source>
</evidence>
<dbReference type="EC" id="3.5.1.16" evidence="11"/>
<dbReference type="InterPro" id="IPR001261">
    <property type="entry name" value="ArgE/DapE_CS"/>
</dbReference>
<dbReference type="SUPFAM" id="SSF53187">
    <property type="entry name" value="Zn-dependent exopeptidases"/>
    <property type="match status" value="1"/>
</dbReference>
<keyword evidence="8" id="KW-0862">Zinc</keyword>
<dbReference type="PANTHER" id="PTHR43808:SF31">
    <property type="entry name" value="N-ACETYL-L-CITRULLINE DEACETYLASE"/>
    <property type="match status" value="1"/>
</dbReference>
<keyword evidence="6" id="KW-0479">Metal-binding</keyword>
<evidence type="ECO:0000256" key="9">
    <source>
        <dbReference type="ARBA" id="ARBA00023285"/>
    </source>
</evidence>